<dbReference type="Proteomes" id="UP000320762">
    <property type="component" value="Unassembled WGS sequence"/>
</dbReference>
<gene>
    <name evidence="2" type="ORF">BD626DRAFT_567546</name>
</gene>
<protein>
    <recommendedName>
        <fullName evidence="4">Extracellular mutant protein 11 C-terminal domain-containing protein</fullName>
    </recommendedName>
</protein>
<feature type="compositionally biased region" description="Polar residues" evidence="1">
    <location>
        <begin position="325"/>
        <end position="335"/>
    </location>
</feature>
<sequence length="457" mass="49624">MSARTPFNPTRPAAAGPTAGEANTAKTNAGQFQADLSNPLHSDPAAQSNPTLKSKSSRPSLGSAPAPAPLNVQNLKNKKRPQTPNSANKHALQNPAHQNSTRRQSNDQAPPRPATADASLKTVNNHRLVNREHHNALGIAAPSPRAAPPNTPGHGLQSNGPAIAFKHPGLPASAVSHDPMHDLSQEDTHIPRPSSRLQSAQYQGYGPATGPDEDGMLPPPRNSSYHRGRPSDGTLDLRSPPLQDEVDPQVAMLRASARVKRNRIDVDDMASQGEYPVNTKRYKGNQMCPEGYDEDYARPIDGLSSPRSHHSDYQGSPGLGRQPSAHRSPSAQYSRSRSRHAQQPYPPPAPPVSSVPALDALLGRDTNAYMEANAATYDRLVKKWSDCTVEEWKAGANDLTQKYGRLLEVAQKHMMTKLNLFATFDQKVDQHNKVLDNRSMVLAGAKERVIKDSKSLF</sequence>
<feature type="compositionally biased region" description="Polar residues" evidence="1">
    <location>
        <begin position="26"/>
        <end position="54"/>
    </location>
</feature>
<feature type="region of interest" description="Disordered" evidence="1">
    <location>
        <begin position="1"/>
        <end position="356"/>
    </location>
</feature>
<dbReference type="OrthoDB" id="3261714at2759"/>
<feature type="compositionally biased region" description="Basic and acidic residues" evidence="1">
    <location>
        <begin position="178"/>
        <end position="190"/>
    </location>
</feature>
<evidence type="ECO:0000313" key="3">
    <source>
        <dbReference type="Proteomes" id="UP000320762"/>
    </source>
</evidence>
<comment type="caution">
    <text evidence="2">The sequence shown here is derived from an EMBL/GenBank/DDBJ whole genome shotgun (WGS) entry which is preliminary data.</text>
</comment>
<evidence type="ECO:0000256" key="1">
    <source>
        <dbReference type="SAM" id="MobiDB-lite"/>
    </source>
</evidence>
<keyword evidence="3" id="KW-1185">Reference proteome</keyword>
<evidence type="ECO:0000313" key="2">
    <source>
        <dbReference type="EMBL" id="TRM64666.1"/>
    </source>
</evidence>
<evidence type="ECO:0008006" key="4">
    <source>
        <dbReference type="Google" id="ProtNLM"/>
    </source>
</evidence>
<accession>A0A550CIV1</accession>
<reference evidence="2 3" key="1">
    <citation type="journal article" date="2019" name="New Phytol.">
        <title>Comparative genomics reveals unique wood-decay strategies and fruiting body development in the Schizophyllaceae.</title>
        <authorList>
            <person name="Almasi E."/>
            <person name="Sahu N."/>
            <person name="Krizsan K."/>
            <person name="Balint B."/>
            <person name="Kovacs G.M."/>
            <person name="Kiss B."/>
            <person name="Cseklye J."/>
            <person name="Drula E."/>
            <person name="Henrissat B."/>
            <person name="Nagy I."/>
            <person name="Chovatia M."/>
            <person name="Adam C."/>
            <person name="LaButti K."/>
            <person name="Lipzen A."/>
            <person name="Riley R."/>
            <person name="Grigoriev I.V."/>
            <person name="Nagy L.G."/>
        </authorList>
    </citation>
    <scope>NUCLEOTIDE SEQUENCE [LARGE SCALE GENOMIC DNA]</scope>
    <source>
        <strain evidence="2 3">NL-1724</strain>
    </source>
</reference>
<organism evidence="2 3">
    <name type="scientific">Schizophyllum amplum</name>
    <dbReference type="NCBI Taxonomy" id="97359"/>
    <lineage>
        <taxon>Eukaryota</taxon>
        <taxon>Fungi</taxon>
        <taxon>Dikarya</taxon>
        <taxon>Basidiomycota</taxon>
        <taxon>Agaricomycotina</taxon>
        <taxon>Agaricomycetes</taxon>
        <taxon>Agaricomycetidae</taxon>
        <taxon>Agaricales</taxon>
        <taxon>Schizophyllaceae</taxon>
        <taxon>Schizophyllum</taxon>
    </lineage>
</organism>
<feature type="compositionally biased region" description="Pro residues" evidence="1">
    <location>
        <begin position="344"/>
        <end position="353"/>
    </location>
</feature>
<dbReference type="EMBL" id="VDMD01000006">
    <property type="protein sequence ID" value="TRM64666.1"/>
    <property type="molecule type" value="Genomic_DNA"/>
</dbReference>
<name>A0A550CIV1_9AGAR</name>
<proteinExistence type="predicted"/>
<dbReference type="AlphaFoldDB" id="A0A550CIV1"/>
<feature type="compositionally biased region" description="Polar residues" evidence="1">
    <location>
        <begin position="95"/>
        <end position="108"/>
    </location>
</feature>
<feature type="compositionally biased region" description="Low complexity" evidence="1">
    <location>
        <begin position="8"/>
        <end position="25"/>
    </location>
</feature>